<keyword evidence="3" id="KW-1185">Reference proteome</keyword>
<gene>
    <name evidence="2" type="ORF">AK830_g10646</name>
</gene>
<organism evidence="2 3">
    <name type="scientific">Neonectria ditissima</name>
    <dbReference type="NCBI Taxonomy" id="78410"/>
    <lineage>
        <taxon>Eukaryota</taxon>
        <taxon>Fungi</taxon>
        <taxon>Dikarya</taxon>
        <taxon>Ascomycota</taxon>
        <taxon>Pezizomycotina</taxon>
        <taxon>Sordariomycetes</taxon>
        <taxon>Hypocreomycetidae</taxon>
        <taxon>Hypocreales</taxon>
        <taxon>Nectriaceae</taxon>
        <taxon>Neonectria</taxon>
    </lineage>
</organism>
<protein>
    <recommendedName>
        <fullName evidence="1">F-box domain-containing protein</fullName>
    </recommendedName>
</protein>
<reference evidence="2 3" key="1">
    <citation type="submission" date="2015-09" db="EMBL/GenBank/DDBJ databases">
        <title>Draft genome of a European isolate of the apple canker pathogen Neonectria ditissima.</title>
        <authorList>
            <person name="Gomez-Cortecero A."/>
            <person name="Harrison R.J."/>
            <person name="Armitage A.D."/>
        </authorList>
    </citation>
    <scope>NUCLEOTIDE SEQUENCE [LARGE SCALE GENOMIC DNA]</scope>
    <source>
        <strain evidence="2 3">R09/05</strain>
    </source>
</reference>
<dbReference type="Proteomes" id="UP000050424">
    <property type="component" value="Unassembled WGS sequence"/>
</dbReference>
<accession>A0A0P7B611</accession>
<comment type="caution">
    <text evidence="2">The sequence shown here is derived from an EMBL/GenBank/DDBJ whole genome shotgun (WGS) entry which is preliminary data.</text>
</comment>
<evidence type="ECO:0000313" key="2">
    <source>
        <dbReference type="EMBL" id="KPM35920.1"/>
    </source>
</evidence>
<dbReference type="OrthoDB" id="3766406at2759"/>
<dbReference type="EMBL" id="LKCW01000226">
    <property type="protein sequence ID" value="KPM35920.1"/>
    <property type="molecule type" value="Genomic_DNA"/>
</dbReference>
<feature type="domain" description="F-box" evidence="1">
    <location>
        <begin position="74"/>
        <end position="108"/>
    </location>
</feature>
<dbReference type="InterPro" id="IPR036047">
    <property type="entry name" value="F-box-like_dom_sf"/>
</dbReference>
<evidence type="ECO:0000259" key="1">
    <source>
        <dbReference type="Pfam" id="PF00646"/>
    </source>
</evidence>
<sequence length="384" mass="44125">MTNLRDLVGPTAIYTSSPLAQTSSTASFTPPSSLLNIPESSKNIMNFFKSAPLRLLAWIQGVWQGQDKKQSSGILNLPVDLVHCIADHLPVLDQVVLAQTCHDLRAVFYRPRYSPRHLSRREFLKYLAILARDMPDQWVCEVCNALHPVITSDAPRLPERSSCHMESIHVDYNLALFNLKHRHVQLTLKYTRMAQLQRRYRDYLKLLLSTTQSTFLTHQFVENPLTTLLITRPKVVKGKYLLLSILEYRKKTKLVSPSTIGSLRVCKHQDIAFPSAQALRVFIRYGPQLLNLGLMDAVNKAFEADHRGTEIRGYCPGCPTDFTVRITPEHATIKIWQDLGSEGSPLQPNWRVHTYEYYSFRPRPVEFFTYDKPGTIRSLYEKNR</sequence>
<name>A0A0P7B611_9HYPO</name>
<dbReference type="SUPFAM" id="SSF81383">
    <property type="entry name" value="F-box domain"/>
    <property type="match status" value="1"/>
</dbReference>
<dbReference type="Pfam" id="PF00646">
    <property type="entry name" value="F-box"/>
    <property type="match status" value="1"/>
</dbReference>
<dbReference type="AlphaFoldDB" id="A0A0P7B611"/>
<proteinExistence type="predicted"/>
<evidence type="ECO:0000313" key="3">
    <source>
        <dbReference type="Proteomes" id="UP000050424"/>
    </source>
</evidence>
<dbReference type="STRING" id="78410.A0A0P7B611"/>
<dbReference type="InterPro" id="IPR001810">
    <property type="entry name" value="F-box_dom"/>
</dbReference>